<keyword evidence="3" id="KW-1185">Reference proteome</keyword>
<sequence length="289" mass="32686">MMMRSKSSKSSSCRYSNNVLRSAQSSDSCLLSTKAVTKSSNNDQNLSSMFKKLIDRKRFSSSNNNNNNHLFIAKDVKDKTGGPLKLMEKKLMQFGGKKKPLAIEASSNSRTLAMVLRSERELLSQNKDQETEITKLNIMLQNKNKEVDKLKDLCFKQREEIKALKKNKQLSDDDDNLPTLQNQISSLTTQLQYLAQDLAQVKAHKYPVFTHEQEEEAAFNSLELSSAPSSPDDMFLNDLNPCLTPYAKTKSKEHSSSSNNITTRCDAACGRKLSMDGCRSDESYKYNFF</sequence>
<evidence type="ECO:0000313" key="2">
    <source>
        <dbReference type="EMBL" id="KAK1420029.1"/>
    </source>
</evidence>
<proteinExistence type="predicted"/>
<dbReference type="AlphaFoldDB" id="A0AAD8KBY4"/>
<keyword evidence="1" id="KW-0175">Coiled coil</keyword>
<comment type="caution">
    <text evidence="2">The sequence shown here is derived from an EMBL/GenBank/DDBJ whole genome shotgun (WGS) entry which is preliminary data.</text>
</comment>
<protein>
    <submittedName>
        <fullName evidence="2">Uncharacterized protein</fullName>
    </submittedName>
</protein>
<dbReference type="PANTHER" id="PTHR35493">
    <property type="entry name" value="STRUCTURAL MAINTENANCE OF CHROMOSOMES PROTEIN"/>
    <property type="match status" value="1"/>
</dbReference>
<name>A0AAD8KBY4_TARER</name>
<dbReference type="PANTHER" id="PTHR35493:SF1">
    <property type="entry name" value="STRUCTURAL MAINTENANCE OF CHROMOSOMES PROTEIN"/>
    <property type="match status" value="1"/>
</dbReference>
<organism evidence="2 3">
    <name type="scientific">Tagetes erecta</name>
    <name type="common">African marigold</name>
    <dbReference type="NCBI Taxonomy" id="13708"/>
    <lineage>
        <taxon>Eukaryota</taxon>
        <taxon>Viridiplantae</taxon>
        <taxon>Streptophyta</taxon>
        <taxon>Embryophyta</taxon>
        <taxon>Tracheophyta</taxon>
        <taxon>Spermatophyta</taxon>
        <taxon>Magnoliopsida</taxon>
        <taxon>eudicotyledons</taxon>
        <taxon>Gunneridae</taxon>
        <taxon>Pentapetalae</taxon>
        <taxon>asterids</taxon>
        <taxon>campanulids</taxon>
        <taxon>Asterales</taxon>
        <taxon>Asteraceae</taxon>
        <taxon>Asteroideae</taxon>
        <taxon>Heliantheae alliance</taxon>
        <taxon>Tageteae</taxon>
        <taxon>Tagetes</taxon>
    </lineage>
</organism>
<dbReference type="Proteomes" id="UP001229421">
    <property type="component" value="Unassembled WGS sequence"/>
</dbReference>
<dbReference type="EMBL" id="JAUHHV010000006">
    <property type="protein sequence ID" value="KAK1420029.1"/>
    <property type="molecule type" value="Genomic_DNA"/>
</dbReference>
<evidence type="ECO:0000313" key="3">
    <source>
        <dbReference type="Proteomes" id="UP001229421"/>
    </source>
</evidence>
<reference evidence="2" key="1">
    <citation type="journal article" date="2023" name="bioRxiv">
        <title>Improved chromosome-level genome assembly for marigold (Tagetes erecta).</title>
        <authorList>
            <person name="Jiang F."/>
            <person name="Yuan L."/>
            <person name="Wang S."/>
            <person name="Wang H."/>
            <person name="Xu D."/>
            <person name="Wang A."/>
            <person name="Fan W."/>
        </authorList>
    </citation>
    <scope>NUCLEOTIDE SEQUENCE</scope>
    <source>
        <strain evidence="2">WSJ</strain>
        <tissue evidence="2">Leaf</tissue>
    </source>
</reference>
<accession>A0AAD8KBY4</accession>
<feature type="coiled-coil region" evidence="1">
    <location>
        <begin position="126"/>
        <end position="167"/>
    </location>
</feature>
<evidence type="ECO:0000256" key="1">
    <source>
        <dbReference type="SAM" id="Coils"/>
    </source>
</evidence>
<gene>
    <name evidence="2" type="ORF">QVD17_21313</name>
</gene>